<reference evidence="3 4" key="1">
    <citation type="journal article" date="2024" name="Insects">
        <title>An Improved Chromosome-Level Genome Assembly of the Firefly Pyrocoelia pectoralis.</title>
        <authorList>
            <person name="Fu X."/>
            <person name="Meyer-Rochow V.B."/>
            <person name="Ballantyne L."/>
            <person name="Zhu X."/>
        </authorList>
    </citation>
    <scope>NUCLEOTIDE SEQUENCE [LARGE SCALE GENOMIC DNA]</scope>
    <source>
        <strain evidence="3">XCY_ONT2</strain>
    </source>
</reference>
<sequence length="679" mass="77187">MNVSDEIEEICKTVTKGVINTISEFTTALERQCALLNFEDIKSFKKGGILTTTFENVESKPQLEIDGSIKKGIITTLKRKSSLKENLPIQTNEQQHVLEKGTTLSNIANLVEKHIEQVATNVQIKRERFTNALCNEVEKEVKVKQEIHMPFPRKAVINKNRLDDINLDVFDDSIIEVPRTPLGVIVLEDSLQVSDSVRVTRARTKGRQKTVVNGVNDLKVESVAQKGSRTRIKKEKEINISIPEQSQKDAADGNNIIPKALSSSPQKQHVRCDNNSGVEKIQCFTAGNKEQQMREPERLEIVASVTESNVVTVNTAFSPTQNNKPICIIKPTRKNKPVGCVDNAVITNLSVTIDDVTTDDRDEATDSPQRIKRKVTQFFTPYENSPVRKYVQAYEKLGVATRSKAKLPTKVHKEPLATQNAKFQSTPLMTSKSKCSQTSSATKALISVTKKVSGTSLTGGRTGSALKASQTEFYERELRRKQKEEEALRKKKALMLAQTEERRRRREEREMKVQQLKMIKEKEKMKQLMSAEKAKEERFKQILAEKEAKFFKQKEEAAQKREAASKKDAERNQQENKKQVSAYLTYPVPLLPTPDCYDSDDNTSRPKIHIPYFQRKENLQKTLYQMLKLQLHKRLLFRNGSQTPNLKEIFPTIQPSKLKRTSSAIWNKTEMSILESMIA</sequence>
<evidence type="ECO:0000313" key="4">
    <source>
        <dbReference type="Proteomes" id="UP001329430"/>
    </source>
</evidence>
<evidence type="ECO:0000256" key="2">
    <source>
        <dbReference type="SAM" id="MobiDB-lite"/>
    </source>
</evidence>
<gene>
    <name evidence="3" type="ORF">RI129_003325</name>
</gene>
<keyword evidence="4" id="KW-1185">Reference proteome</keyword>
<dbReference type="AlphaFoldDB" id="A0AAN7VR75"/>
<organism evidence="3 4">
    <name type="scientific">Pyrocoelia pectoralis</name>
    <dbReference type="NCBI Taxonomy" id="417401"/>
    <lineage>
        <taxon>Eukaryota</taxon>
        <taxon>Metazoa</taxon>
        <taxon>Ecdysozoa</taxon>
        <taxon>Arthropoda</taxon>
        <taxon>Hexapoda</taxon>
        <taxon>Insecta</taxon>
        <taxon>Pterygota</taxon>
        <taxon>Neoptera</taxon>
        <taxon>Endopterygota</taxon>
        <taxon>Coleoptera</taxon>
        <taxon>Polyphaga</taxon>
        <taxon>Elateriformia</taxon>
        <taxon>Elateroidea</taxon>
        <taxon>Lampyridae</taxon>
        <taxon>Lampyrinae</taxon>
        <taxon>Pyrocoelia</taxon>
    </lineage>
</organism>
<accession>A0AAN7VR75</accession>
<dbReference type="Proteomes" id="UP001329430">
    <property type="component" value="Chromosome 2"/>
</dbReference>
<feature type="region of interest" description="Disordered" evidence="2">
    <location>
        <begin position="559"/>
        <end position="579"/>
    </location>
</feature>
<comment type="caution">
    <text evidence="3">The sequence shown here is derived from an EMBL/GenBank/DDBJ whole genome shotgun (WGS) entry which is preliminary data.</text>
</comment>
<evidence type="ECO:0000256" key="1">
    <source>
        <dbReference type="SAM" id="Coils"/>
    </source>
</evidence>
<dbReference type="EMBL" id="JAVRBK010000002">
    <property type="protein sequence ID" value="KAK5648433.1"/>
    <property type="molecule type" value="Genomic_DNA"/>
</dbReference>
<keyword evidence="1" id="KW-0175">Coiled coil</keyword>
<proteinExistence type="predicted"/>
<name>A0AAN7VR75_9COLE</name>
<feature type="coiled-coil region" evidence="1">
    <location>
        <begin position="471"/>
        <end position="517"/>
    </location>
</feature>
<evidence type="ECO:0000313" key="3">
    <source>
        <dbReference type="EMBL" id="KAK5648433.1"/>
    </source>
</evidence>
<protein>
    <submittedName>
        <fullName evidence="3">Uncharacterized protein</fullName>
    </submittedName>
</protein>
<feature type="compositionally biased region" description="Basic and acidic residues" evidence="2">
    <location>
        <begin position="559"/>
        <end position="578"/>
    </location>
</feature>